<dbReference type="CDD" id="cd11058">
    <property type="entry name" value="CYP60B-like"/>
    <property type="match status" value="1"/>
</dbReference>
<dbReference type="PRINTS" id="PR00463">
    <property type="entry name" value="EP450I"/>
</dbReference>
<dbReference type="PANTHER" id="PTHR24305">
    <property type="entry name" value="CYTOCHROME P450"/>
    <property type="match status" value="1"/>
</dbReference>
<dbReference type="OrthoDB" id="1470350at2759"/>
<dbReference type="InParanoid" id="A0A132B4Z2"/>
<dbReference type="GO" id="GO:0004497">
    <property type="term" value="F:monooxygenase activity"/>
    <property type="evidence" value="ECO:0007669"/>
    <property type="project" value="InterPro"/>
</dbReference>
<reference evidence="8 9" key="1">
    <citation type="submission" date="2015-10" db="EMBL/GenBank/DDBJ databases">
        <title>Full genome of DAOMC 229536 Phialocephala scopiformis, a fungal endophyte of spruce producing the potent anti-insectan compound rugulosin.</title>
        <authorList>
            <consortium name="DOE Joint Genome Institute"/>
            <person name="Walker A.K."/>
            <person name="Frasz S.L."/>
            <person name="Seifert K.A."/>
            <person name="Miller J.D."/>
            <person name="Mondo S.J."/>
            <person name="Labutti K."/>
            <person name="Lipzen A."/>
            <person name="Dockter R."/>
            <person name="Kennedy M."/>
            <person name="Grigoriev I.V."/>
            <person name="Spatafora J.W."/>
        </authorList>
    </citation>
    <scope>NUCLEOTIDE SEQUENCE [LARGE SCALE GENOMIC DNA]</scope>
    <source>
        <strain evidence="8 9">CBS 120377</strain>
    </source>
</reference>
<dbReference type="STRING" id="149040.A0A132B4Z2"/>
<keyword evidence="7" id="KW-0812">Transmembrane</keyword>
<dbReference type="GO" id="GO:0020037">
    <property type="term" value="F:heme binding"/>
    <property type="evidence" value="ECO:0007669"/>
    <property type="project" value="InterPro"/>
</dbReference>
<sequence>MGGFIARKPDICQSPTVQSLVLFSTAYPFSTSLEVNLPAVSAGIMELLGILNGHWAFTWVSQDRFSLPVVAIISIWIVLFSYMFYNLYLHPLSSFPGPWYAAISDIFFARTIVSGHAPKTIRALHERYGEVVRVAPGELSFSSASAWKDIYTQRKSGEIFTKDHKFYITDDTLRAPHVNSIINVEEHAKARKILSPAFSSRSLLDQEDVVIKYADMLMVAIAEESRKGPLDLDMYYNWVTFDVLGELAFGESFGSVEARKTDLWISTIMSMVSFIAWAAALYRVSPMLEKMIGLLVPPQMKKAAFSHVMSSKSKILKRVKRGEGEKKDFCSYVLDIKDEMGLNDWHLTSYASFLIMAGSETTTTVMSSLTYYLCRTPRVYEKLKHEITSRTATFPYLTAVIHEIMRIFPPVPFGLPRIVSKGGETVDGIFIPGGTTVSVHSWSSTHNAKNFKDPDSFVPERWLDPDNTDNFSASNPFLLGPRGCSGQNMAWMEMRILIAKMVFLFDYELVDEKLDWVRDSPNMIIRQKVELLTKVYPRDVK</sequence>
<keyword evidence="7" id="KW-1133">Transmembrane helix</keyword>
<dbReference type="InterPro" id="IPR050121">
    <property type="entry name" value="Cytochrome_P450_monoxygenase"/>
</dbReference>
<evidence type="ECO:0000256" key="4">
    <source>
        <dbReference type="ARBA" id="ARBA00022723"/>
    </source>
</evidence>
<gene>
    <name evidence="8" type="ORF">LY89DRAFT_742704</name>
</gene>
<evidence type="ECO:0000256" key="2">
    <source>
        <dbReference type="ARBA" id="ARBA00010617"/>
    </source>
</evidence>
<feature type="transmembrane region" description="Helical" evidence="7">
    <location>
        <begin position="65"/>
        <end position="85"/>
    </location>
</feature>
<dbReference type="GO" id="GO:0016705">
    <property type="term" value="F:oxidoreductase activity, acting on paired donors, with incorporation or reduction of molecular oxygen"/>
    <property type="evidence" value="ECO:0007669"/>
    <property type="project" value="InterPro"/>
</dbReference>
<feature type="binding site" description="axial binding residue" evidence="6">
    <location>
        <position position="484"/>
    </location>
    <ligand>
        <name>heme</name>
        <dbReference type="ChEBI" id="CHEBI:30413"/>
    </ligand>
    <ligandPart>
        <name>Fe</name>
        <dbReference type="ChEBI" id="CHEBI:18248"/>
    </ligandPart>
</feature>
<protein>
    <submittedName>
        <fullName evidence="8">Cytochrome P450</fullName>
    </submittedName>
</protein>
<dbReference type="InterPro" id="IPR001128">
    <property type="entry name" value="Cyt_P450"/>
</dbReference>
<dbReference type="PRINTS" id="PR00385">
    <property type="entry name" value="P450"/>
</dbReference>
<accession>A0A132B4Z2</accession>
<keyword evidence="3 6" id="KW-0349">Heme</keyword>
<dbReference type="RefSeq" id="XP_018061827.1">
    <property type="nucleotide sequence ID" value="XM_018220862.1"/>
</dbReference>
<dbReference type="GeneID" id="28830588"/>
<dbReference type="Gene3D" id="1.10.630.10">
    <property type="entry name" value="Cytochrome P450"/>
    <property type="match status" value="1"/>
</dbReference>
<comment type="similarity">
    <text evidence="2">Belongs to the cytochrome P450 family.</text>
</comment>
<keyword evidence="9" id="KW-1185">Reference proteome</keyword>
<dbReference type="PANTHER" id="PTHR24305:SF210">
    <property type="entry name" value="CYTOCHROME P450 MONOOXYGENASE ASQL-RELATED"/>
    <property type="match status" value="1"/>
</dbReference>
<dbReference type="SUPFAM" id="SSF48264">
    <property type="entry name" value="Cytochrome P450"/>
    <property type="match status" value="1"/>
</dbReference>
<feature type="transmembrane region" description="Helical" evidence="7">
    <location>
        <begin position="35"/>
        <end position="53"/>
    </location>
</feature>
<dbReference type="KEGG" id="psco:LY89DRAFT_742704"/>
<dbReference type="AlphaFoldDB" id="A0A132B4Z2"/>
<evidence type="ECO:0000256" key="1">
    <source>
        <dbReference type="ARBA" id="ARBA00001971"/>
    </source>
</evidence>
<feature type="transmembrane region" description="Helical" evidence="7">
    <location>
        <begin position="263"/>
        <end position="282"/>
    </location>
</feature>
<evidence type="ECO:0000256" key="5">
    <source>
        <dbReference type="ARBA" id="ARBA00023004"/>
    </source>
</evidence>
<evidence type="ECO:0000313" key="9">
    <source>
        <dbReference type="Proteomes" id="UP000070700"/>
    </source>
</evidence>
<dbReference type="Proteomes" id="UP000070700">
    <property type="component" value="Unassembled WGS sequence"/>
</dbReference>
<proteinExistence type="inferred from homology"/>
<dbReference type="InterPro" id="IPR036396">
    <property type="entry name" value="Cyt_P450_sf"/>
</dbReference>
<keyword evidence="7" id="KW-0472">Membrane</keyword>
<evidence type="ECO:0000256" key="7">
    <source>
        <dbReference type="SAM" id="Phobius"/>
    </source>
</evidence>
<dbReference type="GO" id="GO:0005506">
    <property type="term" value="F:iron ion binding"/>
    <property type="evidence" value="ECO:0007669"/>
    <property type="project" value="InterPro"/>
</dbReference>
<evidence type="ECO:0000313" key="8">
    <source>
        <dbReference type="EMBL" id="KUJ07472.1"/>
    </source>
</evidence>
<evidence type="ECO:0000256" key="6">
    <source>
        <dbReference type="PIRSR" id="PIRSR602401-1"/>
    </source>
</evidence>
<keyword evidence="4 6" id="KW-0479">Metal-binding</keyword>
<dbReference type="EMBL" id="KQ947439">
    <property type="protein sequence ID" value="KUJ07472.1"/>
    <property type="molecule type" value="Genomic_DNA"/>
</dbReference>
<name>A0A132B4Z2_MOLSC</name>
<comment type="cofactor">
    <cofactor evidence="1 6">
        <name>heme</name>
        <dbReference type="ChEBI" id="CHEBI:30413"/>
    </cofactor>
</comment>
<keyword evidence="5 6" id="KW-0408">Iron</keyword>
<dbReference type="Pfam" id="PF00067">
    <property type="entry name" value="p450"/>
    <property type="match status" value="1"/>
</dbReference>
<organism evidence="8 9">
    <name type="scientific">Mollisia scopiformis</name>
    <name type="common">Conifer needle endophyte fungus</name>
    <name type="synonym">Phialocephala scopiformis</name>
    <dbReference type="NCBI Taxonomy" id="149040"/>
    <lineage>
        <taxon>Eukaryota</taxon>
        <taxon>Fungi</taxon>
        <taxon>Dikarya</taxon>
        <taxon>Ascomycota</taxon>
        <taxon>Pezizomycotina</taxon>
        <taxon>Leotiomycetes</taxon>
        <taxon>Helotiales</taxon>
        <taxon>Mollisiaceae</taxon>
        <taxon>Mollisia</taxon>
    </lineage>
</organism>
<evidence type="ECO:0000256" key="3">
    <source>
        <dbReference type="ARBA" id="ARBA00022617"/>
    </source>
</evidence>
<dbReference type="InterPro" id="IPR002401">
    <property type="entry name" value="Cyt_P450_E_grp-I"/>
</dbReference>